<accession>A0A5E4Q1Z0</accession>
<dbReference type="Proteomes" id="UP000324832">
    <property type="component" value="Unassembled WGS sequence"/>
</dbReference>
<sequence>MYSKTLQRRWAKLICRSLSSLEGQKLPTNSTSVDGIAPPPRIRRGPTDILQALAATVGVDPTASHYKYHDDPFLIPQSNYRKRAYALSAEAGRKAAAWIRDEHSSLFTTRQWDPPMKMTTPYFNADPRIDAFAPKPIYNDESKVTEDDLRYTINNALVDDAIKVCQLLGGAESLSSELKLDFLQLLCFYNEKDSVPAEWLEERWFSASTRERHATTWRMGGLADKIFQSMEPKTSEAYCAIIQGMARFYQAERAHVLAHQAIENGLQLSTSVYNSLISCVGFLKEGTILRIEALKTLLGLSPNQETLTACLKSISAWGGGNNLQTRSSDRHFNRNPNRSGIQRQFRTNRRYKSS</sequence>
<keyword evidence="4" id="KW-0496">Mitochondrion</keyword>
<dbReference type="Pfam" id="PF22330">
    <property type="entry name" value="Rib_mS39_PPR"/>
    <property type="match status" value="1"/>
</dbReference>
<dbReference type="Gene3D" id="1.25.40.10">
    <property type="entry name" value="Tetratricopeptide repeat domain"/>
    <property type="match status" value="1"/>
</dbReference>
<name>A0A5E4Q1Z0_9NEOP</name>
<comment type="subcellular location">
    <subcellularLocation>
        <location evidence="1">Mitochondrion</location>
    </subcellularLocation>
</comment>
<evidence type="ECO:0000256" key="3">
    <source>
        <dbReference type="ARBA" id="ARBA00022946"/>
    </source>
</evidence>
<dbReference type="PANTHER" id="PTHR16276">
    <property type="entry name" value="PENTATRICOPEPTIDE REPEAT DOMAIN-CONTAINING PROTEIN 3"/>
    <property type="match status" value="1"/>
</dbReference>
<dbReference type="GO" id="GO:0005739">
    <property type="term" value="C:mitochondrion"/>
    <property type="evidence" value="ECO:0007669"/>
    <property type="project" value="UniProtKB-SubCell"/>
</dbReference>
<dbReference type="PANTHER" id="PTHR16276:SF1">
    <property type="entry name" value="SMALL RIBOSOMAL SUBUNIT PROTEIN MS39"/>
    <property type="match status" value="1"/>
</dbReference>
<evidence type="ECO:0000313" key="5">
    <source>
        <dbReference type="EMBL" id="VVC91676.1"/>
    </source>
</evidence>
<dbReference type="GO" id="GO:0019843">
    <property type="term" value="F:rRNA binding"/>
    <property type="evidence" value="ECO:0007669"/>
    <property type="project" value="InterPro"/>
</dbReference>
<protein>
    <submittedName>
        <fullName evidence="5">Uncharacterized protein</fullName>
    </submittedName>
</protein>
<proteinExistence type="predicted"/>
<evidence type="ECO:0000256" key="4">
    <source>
        <dbReference type="ARBA" id="ARBA00023128"/>
    </source>
</evidence>
<keyword evidence="3" id="KW-0809">Transit peptide</keyword>
<dbReference type="InterPro" id="IPR055063">
    <property type="entry name" value="Rib_mS39_PPR"/>
</dbReference>
<dbReference type="EMBL" id="FZQP02001114">
    <property type="protein sequence ID" value="VVC91676.1"/>
    <property type="molecule type" value="Genomic_DNA"/>
</dbReference>
<dbReference type="InterPro" id="IPR037387">
    <property type="entry name" value="PTCD3"/>
</dbReference>
<evidence type="ECO:0000256" key="1">
    <source>
        <dbReference type="ARBA" id="ARBA00004173"/>
    </source>
</evidence>
<reference evidence="5 6" key="1">
    <citation type="submission" date="2017-07" db="EMBL/GenBank/DDBJ databases">
        <authorList>
            <person name="Talla V."/>
            <person name="Backstrom N."/>
        </authorList>
    </citation>
    <scope>NUCLEOTIDE SEQUENCE [LARGE SCALE GENOMIC DNA]</scope>
</reference>
<dbReference type="InterPro" id="IPR011990">
    <property type="entry name" value="TPR-like_helical_dom_sf"/>
</dbReference>
<gene>
    <name evidence="5" type="ORF">LSINAPIS_LOCUS4299</name>
</gene>
<dbReference type="GO" id="GO:0032543">
    <property type="term" value="P:mitochondrial translation"/>
    <property type="evidence" value="ECO:0007669"/>
    <property type="project" value="InterPro"/>
</dbReference>
<keyword evidence="6" id="KW-1185">Reference proteome</keyword>
<dbReference type="GO" id="GO:0043024">
    <property type="term" value="F:ribosomal small subunit binding"/>
    <property type="evidence" value="ECO:0007669"/>
    <property type="project" value="InterPro"/>
</dbReference>
<keyword evidence="2" id="KW-0677">Repeat</keyword>
<organism evidence="5 6">
    <name type="scientific">Leptidea sinapis</name>
    <dbReference type="NCBI Taxonomy" id="189913"/>
    <lineage>
        <taxon>Eukaryota</taxon>
        <taxon>Metazoa</taxon>
        <taxon>Ecdysozoa</taxon>
        <taxon>Arthropoda</taxon>
        <taxon>Hexapoda</taxon>
        <taxon>Insecta</taxon>
        <taxon>Pterygota</taxon>
        <taxon>Neoptera</taxon>
        <taxon>Endopterygota</taxon>
        <taxon>Lepidoptera</taxon>
        <taxon>Glossata</taxon>
        <taxon>Ditrysia</taxon>
        <taxon>Papilionoidea</taxon>
        <taxon>Pieridae</taxon>
        <taxon>Dismorphiinae</taxon>
        <taxon>Leptidea</taxon>
    </lineage>
</organism>
<dbReference type="AlphaFoldDB" id="A0A5E4Q1Z0"/>
<evidence type="ECO:0000256" key="2">
    <source>
        <dbReference type="ARBA" id="ARBA00022737"/>
    </source>
</evidence>
<evidence type="ECO:0000313" key="6">
    <source>
        <dbReference type="Proteomes" id="UP000324832"/>
    </source>
</evidence>